<organism evidence="1 2">
    <name type="scientific">Chionoecetes opilio</name>
    <name type="common">Atlantic snow crab</name>
    <name type="synonym">Cancer opilio</name>
    <dbReference type="NCBI Taxonomy" id="41210"/>
    <lineage>
        <taxon>Eukaryota</taxon>
        <taxon>Metazoa</taxon>
        <taxon>Ecdysozoa</taxon>
        <taxon>Arthropoda</taxon>
        <taxon>Crustacea</taxon>
        <taxon>Multicrustacea</taxon>
        <taxon>Malacostraca</taxon>
        <taxon>Eumalacostraca</taxon>
        <taxon>Eucarida</taxon>
        <taxon>Decapoda</taxon>
        <taxon>Pleocyemata</taxon>
        <taxon>Brachyura</taxon>
        <taxon>Eubrachyura</taxon>
        <taxon>Majoidea</taxon>
        <taxon>Majidae</taxon>
        <taxon>Chionoecetes</taxon>
    </lineage>
</organism>
<dbReference type="AlphaFoldDB" id="A0A8J4XLX5"/>
<protein>
    <submittedName>
        <fullName evidence="1">Uncharacterized protein</fullName>
    </submittedName>
</protein>
<dbReference type="Proteomes" id="UP000770661">
    <property type="component" value="Unassembled WGS sequence"/>
</dbReference>
<dbReference type="OrthoDB" id="10040707at2759"/>
<gene>
    <name evidence="1" type="ORF">GWK47_002845</name>
</gene>
<keyword evidence="2" id="KW-1185">Reference proteome</keyword>
<comment type="caution">
    <text evidence="1">The sequence shown here is derived from an EMBL/GenBank/DDBJ whole genome shotgun (WGS) entry which is preliminary data.</text>
</comment>
<name>A0A8J4XLX5_CHIOP</name>
<accession>A0A8J4XLX5</accession>
<dbReference type="EMBL" id="JACEEZ010025238">
    <property type="protein sequence ID" value="KAG0703001.1"/>
    <property type="molecule type" value="Genomic_DNA"/>
</dbReference>
<proteinExistence type="predicted"/>
<reference evidence="1" key="1">
    <citation type="submission" date="2020-07" db="EMBL/GenBank/DDBJ databases">
        <title>The High-quality genome of the commercially important snow crab, Chionoecetes opilio.</title>
        <authorList>
            <person name="Jeong J.-H."/>
            <person name="Ryu S."/>
        </authorList>
    </citation>
    <scope>NUCLEOTIDE SEQUENCE</scope>
    <source>
        <strain evidence="1">MADBK_172401_WGS</strain>
        <tissue evidence="1">Digestive gland</tissue>
    </source>
</reference>
<evidence type="ECO:0000313" key="2">
    <source>
        <dbReference type="Proteomes" id="UP000770661"/>
    </source>
</evidence>
<sequence>MRIPHTLLLWAERGKLPKRGRSPISPTFWPRRRKKNPLAHLMLECPMVLLWYPSSPVTGITTFDDYASGVFVPHIMRQRETSMRVDVVWDRYLDNSNQRINQRETGERLRRKVAGQTKVPGNWPDFLRDPTNKVELFQFLSEKIVSIPSQTESRSLQHRSLCSLHLALTTRCRHVTTKRQTQELWSIYKMP</sequence>
<evidence type="ECO:0000313" key="1">
    <source>
        <dbReference type="EMBL" id="KAG0703001.1"/>
    </source>
</evidence>